<dbReference type="SMART" id="SM01032">
    <property type="entry name" value="BHD_3"/>
    <property type="match status" value="1"/>
</dbReference>
<dbReference type="InterPro" id="IPR038765">
    <property type="entry name" value="Papain-like_cys_pep_sf"/>
</dbReference>
<feature type="compositionally biased region" description="Polar residues" evidence="6">
    <location>
        <begin position="370"/>
        <end position="382"/>
    </location>
</feature>
<sequence length="1083" mass="119509">MAPSRGRGKAAASRPTRASRRAVHNRAQPQAVIPDVYSDMLREAEADERTERYRAPKRRRITAGSSGRNGSSVTQHDAESSVRSTSPTAILRAPAAGTQTVEDSSESDSNDFEFEDVDIDMPVGLASNSQEGIEDVSISVQAESSAKRSFQVRRKPATAIEKSHRLLVHELHVLCLLGHCMYVNGRCNNAMAQHHLRSLLSTKTISYLNPSQQHTQFQRNRSFMDGIDQAINAFVADYQVTRTGISRPHWNIDTESPQKIDSDEDPIDTAAFIKAAKDLEGSQDVANQLFCAMLRAAGVDARVVCSIQALPFANPPKAATAKKPAKVRIMAVAPETKTPQSSSMEHDAAVSSSRALGNVPSARRRLGQPSFASTSSQPAQPRQKTKAVAKLSFPVFWVEAFNEATQKWVAIDPIITHTTGQPTKLEPPASYDRNQLTYVIAFEPDGSARDVTWRYAKAYNAKTRRSRVEASPDGTKWWKRVMRFYRRPDGPLDRDQVEDAEFRQKEAREGLPANVLDFKDHPYYALERHLKRNEVIHPRREVGKVNAGTAAKPKMEPVFRRRDVLSCKSADKWYRCGREIKQGEQPLKHVRARVRRSAAPDPGSTSSNDGPTTALYAPYQTQLYVPEPVRRGRITKNAYGNLDIYVPSMVPAGGVHVRHSLARTAAKIIRVDYADAVTGFQFKGRHGTAIIEGAVVADQYAQAVHAVIDGLEHEALEEESRNRSRVALKAWKRFMAGLRIAERVRAYGDGSAAHDADDDEHMLNSFALTIPDQDLLTAGRFRLSELEKSKATPRKRKIPVSDSEHDSELSMDDINGMGDEEGGFFRDDRLSDSDRRSHRNDDLAMPVDGDESREDDDGHTLEMKTDQDGGIVGNDTADADYSGGFVPDDTFPVEEPGGFVPEDTIDTADAGGFIPDDTAAVDYAGGFIPDDAAAVDYAGGFLPEETADNEHAGGFKPEEAADEEHAVASPFETSTVNRVHLKQIGADVQDKASKVLNNNDKAREEPTMRLRANVNDSITVGDDQTSNELPTTKRQKPTAEQGYNRPPEPPQADLVSENDSDKGSMLSHDPEDDELEPDWLESD</sequence>
<dbReference type="InterPro" id="IPR018327">
    <property type="entry name" value="BHD_2"/>
</dbReference>
<dbReference type="PANTHER" id="PTHR12135:SF0">
    <property type="entry name" value="DNA REPAIR PROTEIN COMPLEMENTING XP-C CELLS"/>
    <property type="match status" value="1"/>
</dbReference>
<dbReference type="Gene3D" id="2.20.20.110">
    <property type="entry name" value="Rad4, beta-hairpin domain BHD1"/>
    <property type="match status" value="1"/>
</dbReference>
<dbReference type="Gene3D" id="3.30.60.290">
    <property type="entry name" value="Rad4, beta-hairpin domain BHD2"/>
    <property type="match status" value="1"/>
</dbReference>
<gene>
    <name evidence="10" type="ORF">CKM354_000318800</name>
</gene>
<keyword evidence="3" id="KW-0227">DNA damage</keyword>
<dbReference type="Proteomes" id="UP000825890">
    <property type="component" value="Unassembled WGS sequence"/>
</dbReference>
<dbReference type="Pfam" id="PF10405">
    <property type="entry name" value="BHD_3"/>
    <property type="match status" value="1"/>
</dbReference>
<dbReference type="InterPro" id="IPR042488">
    <property type="entry name" value="Rad4_BHD3_sf"/>
</dbReference>
<feature type="compositionally biased region" description="Acidic residues" evidence="6">
    <location>
        <begin position="1070"/>
        <end position="1083"/>
    </location>
</feature>
<evidence type="ECO:0000313" key="10">
    <source>
        <dbReference type="EMBL" id="GIZ39819.1"/>
    </source>
</evidence>
<comment type="caution">
    <text evidence="10">The sequence shown here is derived from an EMBL/GenBank/DDBJ whole genome shotgun (WGS) entry which is preliminary data.</text>
</comment>
<feature type="domain" description="Rad4 beta-hairpin" evidence="8">
    <location>
        <begin position="567"/>
        <end position="627"/>
    </location>
</feature>
<name>A0A9P3C914_9PEZI</name>
<keyword evidence="11" id="KW-1185">Reference proteome</keyword>
<dbReference type="GO" id="GO:0003697">
    <property type="term" value="F:single-stranded DNA binding"/>
    <property type="evidence" value="ECO:0007669"/>
    <property type="project" value="TreeGrafter"/>
</dbReference>
<dbReference type="PANTHER" id="PTHR12135">
    <property type="entry name" value="DNA REPAIR PROTEIN XP-C / RAD4"/>
    <property type="match status" value="1"/>
</dbReference>
<feature type="compositionally biased region" description="Basic and acidic residues" evidence="6">
    <location>
        <begin position="823"/>
        <end position="842"/>
    </location>
</feature>
<evidence type="ECO:0000256" key="5">
    <source>
        <dbReference type="ARBA" id="ARBA00023242"/>
    </source>
</evidence>
<organism evidence="10 11">
    <name type="scientific">Cercospora kikuchii</name>
    <dbReference type="NCBI Taxonomy" id="84275"/>
    <lineage>
        <taxon>Eukaryota</taxon>
        <taxon>Fungi</taxon>
        <taxon>Dikarya</taxon>
        <taxon>Ascomycota</taxon>
        <taxon>Pezizomycotina</taxon>
        <taxon>Dothideomycetes</taxon>
        <taxon>Dothideomycetidae</taxon>
        <taxon>Mycosphaerellales</taxon>
        <taxon>Mycosphaerellaceae</taxon>
        <taxon>Cercospora</taxon>
    </lineage>
</organism>
<dbReference type="GO" id="GO:0071942">
    <property type="term" value="C:XPC complex"/>
    <property type="evidence" value="ECO:0007669"/>
    <property type="project" value="TreeGrafter"/>
</dbReference>
<keyword evidence="5" id="KW-0539">Nucleus</keyword>
<dbReference type="SMART" id="SM01031">
    <property type="entry name" value="BHD_2"/>
    <property type="match status" value="1"/>
</dbReference>
<dbReference type="GO" id="GO:0003684">
    <property type="term" value="F:damaged DNA binding"/>
    <property type="evidence" value="ECO:0007669"/>
    <property type="project" value="InterPro"/>
</dbReference>
<dbReference type="GO" id="GO:0005737">
    <property type="term" value="C:cytoplasm"/>
    <property type="evidence" value="ECO:0007669"/>
    <property type="project" value="TreeGrafter"/>
</dbReference>
<dbReference type="InterPro" id="IPR004583">
    <property type="entry name" value="DNA_repair_Rad4"/>
</dbReference>
<dbReference type="SUPFAM" id="SSF54001">
    <property type="entry name" value="Cysteine proteinases"/>
    <property type="match status" value="1"/>
</dbReference>
<evidence type="ECO:0000256" key="4">
    <source>
        <dbReference type="ARBA" id="ARBA00023204"/>
    </source>
</evidence>
<reference evidence="10 11" key="1">
    <citation type="submission" date="2021-01" db="EMBL/GenBank/DDBJ databases">
        <title>Cercospora kikuchii MAFF 305040 whole genome shotgun sequence.</title>
        <authorList>
            <person name="Kashiwa T."/>
            <person name="Suzuki T."/>
        </authorList>
    </citation>
    <scope>NUCLEOTIDE SEQUENCE [LARGE SCALE GENOMIC DNA]</scope>
    <source>
        <strain evidence="10 11">MAFF 305040</strain>
    </source>
</reference>
<keyword evidence="4" id="KW-0234">DNA repair</keyword>
<evidence type="ECO:0000259" key="7">
    <source>
        <dbReference type="SMART" id="SM01030"/>
    </source>
</evidence>
<dbReference type="GeneID" id="68288763"/>
<feature type="compositionally biased region" description="Basic and acidic residues" evidence="6">
    <location>
        <begin position="40"/>
        <end position="54"/>
    </location>
</feature>
<feature type="compositionally biased region" description="Polar residues" evidence="6">
    <location>
        <begin position="1014"/>
        <end position="1032"/>
    </location>
</feature>
<dbReference type="InterPro" id="IPR018328">
    <property type="entry name" value="Rad4_beta-hairpin_dom3"/>
</dbReference>
<evidence type="ECO:0000256" key="6">
    <source>
        <dbReference type="SAM" id="MobiDB-lite"/>
    </source>
</evidence>
<feature type="region of interest" description="Disordered" evidence="6">
    <location>
        <begin position="787"/>
        <end position="872"/>
    </location>
</feature>
<evidence type="ECO:0000259" key="8">
    <source>
        <dbReference type="SMART" id="SM01031"/>
    </source>
</evidence>
<dbReference type="GO" id="GO:0006298">
    <property type="term" value="P:mismatch repair"/>
    <property type="evidence" value="ECO:0007669"/>
    <property type="project" value="TreeGrafter"/>
</dbReference>
<dbReference type="Gene3D" id="3.90.260.10">
    <property type="entry name" value="Transglutaminase-like"/>
    <property type="match status" value="1"/>
</dbReference>
<feature type="compositionally biased region" description="Basic and acidic residues" evidence="6">
    <location>
        <begin position="856"/>
        <end position="867"/>
    </location>
</feature>
<evidence type="ECO:0000259" key="9">
    <source>
        <dbReference type="SMART" id="SM01032"/>
    </source>
</evidence>
<comment type="subcellular location">
    <subcellularLocation>
        <location evidence="1">Nucleus</location>
    </subcellularLocation>
</comment>
<dbReference type="Gene3D" id="3.30.70.2460">
    <property type="entry name" value="Rad4, beta-hairpin domain BHD3"/>
    <property type="match status" value="1"/>
</dbReference>
<dbReference type="SMART" id="SM01030">
    <property type="entry name" value="BHD_1"/>
    <property type="match status" value="1"/>
</dbReference>
<dbReference type="Pfam" id="PF03835">
    <property type="entry name" value="Rad4"/>
    <property type="match status" value="1"/>
</dbReference>
<dbReference type="EMBL" id="BOLY01000002">
    <property type="protein sequence ID" value="GIZ39819.1"/>
    <property type="molecule type" value="Genomic_DNA"/>
</dbReference>
<evidence type="ECO:0000313" key="11">
    <source>
        <dbReference type="Proteomes" id="UP000825890"/>
    </source>
</evidence>
<dbReference type="InterPro" id="IPR018326">
    <property type="entry name" value="Rad4_beta-hairpin_dom1"/>
</dbReference>
<dbReference type="InterPro" id="IPR018325">
    <property type="entry name" value="Rad4/PNGase_transGLS-fold"/>
</dbReference>
<evidence type="ECO:0008006" key="12">
    <source>
        <dbReference type="Google" id="ProtNLM"/>
    </source>
</evidence>
<evidence type="ECO:0000256" key="3">
    <source>
        <dbReference type="ARBA" id="ARBA00022763"/>
    </source>
</evidence>
<feature type="region of interest" description="Disordered" evidence="6">
    <location>
        <begin position="1"/>
        <end position="111"/>
    </location>
</feature>
<feature type="region of interest" description="Disordered" evidence="6">
    <location>
        <begin position="587"/>
        <end position="613"/>
    </location>
</feature>
<dbReference type="RefSeq" id="XP_044654306.1">
    <property type="nucleotide sequence ID" value="XM_044798371.1"/>
</dbReference>
<dbReference type="Pfam" id="PF10403">
    <property type="entry name" value="BHD_1"/>
    <property type="match status" value="1"/>
</dbReference>
<protein>
    <recommendedName>
        <fullName evidence="12">DNA repair protein rhp41</fullName>
    </recommendedName>
</protein>
<dbReference type="InterPro" id="IPR036985">
    <property type="entry name" value="Transglutaminase-like_sf"/>
</dbReference>
<dbReference type="OrthoDB" id="300780at2759"/>
<feature type="domain" description="Rad4 beta-hairpin" evidence="7">
    <location>
        <begin position="507"/>
        <end position="565"/>
    </location>
</feature>
<dbReference type="GO" id="GO:0006289">
    <property type="term" value="P:nucleotide-excision repair"/>
    <property type="evidence" value="ECO:0007669"/>
    <property type="project" value="InterPro"/>
</dbReference>
<feature type="domain" description="Rad4 beta-hairpin" evidence="9">
    <location>
        <begin position="634"/>
        <end position="708"/>
    </location>
</feature>
<accession>A0A9P3C914</accession>
<proteinExistence type="inferred from homology"/>
<dbReference type="AlphaFoldDB" id="A0A9P3C914"/>
<dbReference type="GO" id="GO:0000111">
    <property type="term" value="C:nucleotide-excision repair factor 2 complex"/>
    <property type="evidence" value="ECO:0007669"/>
    <property type="project" value="TreeGrafter"/>
</dbReference>
<evidence type="ECO:0000256" key="1">
    <source>
        <dbReference type="ARBA" id="ARBA00004123"/>
    </source>
</evidence>
<feature type="compositionally biased region" description="Polar residues" evidence="6">
    <location>
        <begin position="63"/>
        <end position="88"/>
    </location>
</feature>
<feature type="region of interest" description="Disordered" evidence="6">
    <location>
        <begin position="335"/>
        <end position="383"/>
    </location>
</feature>
<dbReference type="Pfam" id="PF10404">
    <property type="entry name" value="BHD_2"/>
    <property type="match status" value="1"/>
</dbReference>
<comment type="similarity">
    <text evidence="2">Belongs to the XPC family.</text>
</comment>
<evidence type="ECO:0000256" key="2">
    <source>
        <dbReference type="ARBA" id="ARBA00009525"/>
    </source>
</evidence>
<feature type="region of interest" description="Disordered" evidence="6">
    <location>
        <begin position="985"/>
        <end position="1083"/>
    </location>
</feature>